<comment type="caution">
    <text evidence="2">The sequence shown here is derived from an EMBL/GenBank/DDBJ whole genome shotgun (WGS) entry which is preliminary data.</text>
</comment>
<feature type="region of interest" description="Disordered" evidence="1">
    <location>
        <begin position="110"/>
        <end position="129"/>
    </location>
</feature>
<proteinExistence type="predicted"/>
<dbReference type="EMBL" id="NMUH01001543">
    <property type="protein sequence ID" value="MQL93292.1"/>
    <property type="molecule type" value="Genomic_DNA"/>
</dbReference>
<protein>
    <submittedName>
        <fullName evidence="2">Uncharacterized protein</fullName>
    </submittedName>
</protein>
<feature type="compositionally biased region" description="Acidic residues" evidence="1">
    <location>
        <begin position="118"/>
        <end position="129"/>
    </location>
</feature>
<sequence>MQYTRSGKRSPPDALNTGFSGKMRLLQPRRFHMTYKFCSGRALVSTLLGLVSTHCPSTAQKVFWEVNGVWSKTGAVEGETILGEAEDDLEPVAKAVAVSEAAVPAVAEEASSRRIEDIPPEDIEPIGQF</sequence>
<accession>A0A843V4T0</accession>
<evidence type="ECO:0000313" key="2">
    <source>
        <dbReference type="EMBL" id="MQL93292.1"/>
    </source>
</evidence>
<evidence type="ECO:0000256" key="1">
    <source>
        <dbReference type="SAM" id="MobiDB-lite"/>
    </source>
</evidence>
<keyword evidence="3" id="KW-1185">Reference proteome</keyword>
<name>A0A843V4T0_COLES</name>
<gene>
    <name evidence="2" type="ORF">Taro_025928</name>
</gene>
<organism evidence="2 3">
    <name type="scientific">Colocasia esculenta</name>
    <name type="common">Wild taro</name>
    <name type="synonym">Arum esculentum</name>
    <dbReference type="NCBI Taxonomy" id="4460"/>
    <lineage>
        <taxon>Eukaryota</taxon>
        <taxon>Viridiplantae</taxon>
        <taxon>Streptophyta</taxon>
        <taxon>Embryophyta</taxon>
        <taxon>Tracheophyta</taxon>
        <taxon>Spermatophyta</taxon>
        <taxon>Magnoliopsida</taxon>
        <taxon>Liliopsida</taxon>
        <taxon>Araceae</taxon>
        <taxon>Aroideae</taxon>
        <taxon>Colocasieae</taxon>
        <taxon>Colocasia</taxon>
    </lineage>
</organism>
<reference evidence="2" key="1">
    <citation type="submission" date="2017-07" db="EMBL/GenBank/DDBJ databases">
        <title>Taro Niue Genome Assembly and Annotation.</title>
        <authorList>
            <person name="Atibalentja N."/>
            <person name="Keating K."/>
            <person name="Fields C.J."/>
        </authorList>
    </citation>
    <scope>NUCLEOTIDE SEQUENCE</scope>
    <source>
        <strain evidence="2">Niue_2</strain>
        <tissue evidence="2">Leaf</tissue>
    </source>
</reference>
<dbReference type="AlphaFoldDB" id="A0A843V4T0"/>
<evidence type="ECO:0000313" key="3">
    <source>
        <dbReference type="Proteomes" id="UP000652761"/>
    </source>
</evidence>
<dbReference type="Proteomes" id="UP000652761">
    <property type="component" value="Unassembled WGS sequence"/>
</dbReference>